<protein>
    <submittedName>
        <fullName evidence="1">DUF3139 domain-containing protein</fullName>
    </submittedName>
</protein>
<gene>
    <name evidence="1" type="ORF">FN960_04590</name>
</gene>
<sequence length="116" mass="13928">MNMKKRMVLLTILSLMTLTGGGILLFNFFNGSQEQLEMTENRVYEYLMEERNYTDEEIDSIRTEYDWRNDRDDERGAYQAFVTFSDEEEYEYEYIYNELEGVRQIGRNEGEGNHSE</sequence>
<dbReference type="Pfam" id="PF11337">
    <property type="entry name" value="DUF3139"/>
    <property type="match status" value="1"/>
</dbReference>
<name>A0A554A285_9BACI</name>
<proteinExistence type="predicted"/>
<evidence type="ECO:0000313" key="1">
    <source>
        <dbReference type="EMBL" id="TSB47798.1"/>
    </source>
</evidence>
<evidence type="ECO:0000313" key="2">
    <source>
        <dbReference type="Proteomes" id="UP000318521"/>
    </source>
</evidence>
<dbReference type="Proteomes" id="UP000318521">
    <property type="component" value="Unassembled WGS sequence"/>
</dbReference>
<dbReference type="EMBL" id="VLXZ01000002">
    <property type="protein sequence ID" value="TSB47798.1"/>
    <property type="molecule type" value="Genomic_DNA"/>
</dbReference>
<organism evidence="1 2">
    <name type="scientific">Alkalicoccobacillus porphyridii</name>
    <dbReference type="NCBI Taxonomy" id="2597270"/>
    <lineage>
        <taxon>Bacteria</taxon>
        <taxon>Bacillati</taxon>
        <taxon>Bacillota</taxon>
        <taxon>Bacilli</taxon>
        <taxon>Bacillales</taxon>
        <taxon>Bacillaceae</taxon>
        <taxon>Alkalicoccobacillus</taxon>
    </lineage>
</organism>
<dbReference type="AlphaFoldDB" id="A0A554A285"/>
<dbReference type="InterPro" id="IPR021486">
    <property type="entry name" value="DUF3139"/>
</dbReference>
<reference evidence="1 2" key="1">
    <citation type="submission" date="2019-07" db="EMBL/GenBank/DDBJ databases">
        <authorList>
            <person name="Park Y.J."/>
            <person name="Jeong S.E."/>
            <person name="Jung H.S."/>
        </authorList>
    </citation>
    <scope>NUCLEOTIDE SEQUENCE [LARGE SCALE GENOMIC DNA]</scope>
    <source>
        <strain evidence="2">P16(2019)</strain>
    </source>
</reference>
<keyword evidence="2" id="KW-1185">Reference proteome</keyword>
<comment type="caution">
    <text evidence="1">The sequence shown here is derived from an EMBL/GenBank/DDBJ whole genome shotgun (WGS) entry which is preliminary data.</text>
</comment>
<accession>A0A554A285</accession>